<dbReference type="CTD" id="9802116"/>
<evidence type="ECO:0000313" key="2">
    <source>
        <dbReference type="Proteomes" id="UP000008281"/>
    </source>
</evidence>
<dbReference type="OMA" id="NGMFWDS"/>
<dbReference type="HOGENOM" id="CLU_040461_0_0_1"/>
<dbReference type="OrthoDB" id="5789346at2759"/>
<keyword evidence="2" id="KW-1185">Reference proteome</keyword>
<reference evidence="1" key="1">
    <citation type="submission" date="2007-07" db="EMBL/GenBank/DDBJ databases">
        <title>PCAP assembly of the Caenorhabditis remanei genome.</title>
        <authorList>
            <consortium name="The Caenorhabditis remanei Sequencing Consortium"/>
            <person name="Wilson R.K."/>
        </authorList>
    </citation>
    <scope>NUCLEOTIDE SEQUENCE [LARGE SCALE GENOMIC DNA]</scope>
    <source>
        <strain evidence="1">PB4641</strain>
    </source>
</reference>
<organism evidence="2">
    <name type="scientific">Caenorhabditis remanei</name>
    <name type="common">Caenorhabditis vulgaris</name>
    <dbReference type="NCBI Taxonomy" id="31234"/>
    <lineage>
        <taxon>Eukaryota</taxon>
        <taxon>Metazoa</taxon>
        <taxon>Ecdysozoa</taxon>
        <taxon>Nematoda</taxon>
        <taxon>Chromadorea</taxon>
        <taxon>Rhabditida</taxon>
        <taxon>Rhabditina</taxon>
        <taxon>Rhabditomorpha</taxon>
        <taxon>Rhabditoidea</taxon>
        <taxon>Rhabditidae</taxon>
        <taxon>Peloderinae</taxon>
        <taxon>Caenorhabditis</taxon>
    </lineage>
</organism>
<sequence>MPDDLQYVTNTITMMNDFIGIHARFETKIIMDRMLALSGFGSLVKDIISMAKPNQPNPVLLKLEVLDRKIGELSRKMSYLFDDLKSFMVAHNFYKKFASTASTLMKLMQDTISNPCGHSKGIFKNECERTPPLRWALEFISQLENESTNPLKMAMKADPLKTRQTFNKWRDIIDGVLAQFLFLETYLNGMFWDSNMYGPNNLKGRIENLKNDMNQWYEDYHDQNEGWNGVRKLVEDTQDDCEHMNNAQKANKLQVDLDNILSNNAFYVLVYNDCGGYGNHAFSHEDDNFICSFRRGKCNVVVYRTFRFHYRGHHAGILRNAIESRPPYPTVDSYEDFIDTLRSEAGKKGECGFVGIIRANNNVAIKWVNCDPNDVPNGPGAFTYVQTSDRYVSNGFLGGRMIRGDKFLVIAGIR</sequence>
<dbReference type="PANTHER" id="PTHR31464">
    <property type="entry name" value="PROTEIN CBG01266"/>
    <property type="match status" value="1"/>
</dbReference>
<dbReference type="EMBL" id="DS268449">
    <property type="protein sequence ID" value="EFP03420.1"/>
    <property type="molecule type" value="Genomic_DNA"/>
</dbReference>
<name>E3MJ54_CAERE</name>
<dbReference type="InterPro" id="IPR007767">
    <property type="entry name" value="DUF684"/>
</dbReference>
<proteinExistence type="predicted"/>
<dbReference type="Proteomes" id="UP000008281">
    <property type="component" value="Unassembled WGS sequence"/>
</dbReference>
<accession>E3MJ54</accession>
<dbReference type="eggNOG" id="ENOG502R8GY">
    <property type="taxonomic scope" value="Eukaryota"/>
</dbReference>
<gene>
    <name evidence="1" type="ORF">CRE_09553</name>
</gene>
<dbReference type="PANTHER" id="PTHR31464:SF7">
    <property type="entry name" value="DUF4781 DOMAIN-CONTAINING PROTEIN"/>
    <property type="match status" value="1"/>
</dbReference>
<dbReference type="GeneID" id="9802116"/>
<dbReference type="AlphaFoldDB" id="E3MJ54"/>
<protein>
    <submittedName>
        <fullName evidence="1">Uncharacterized protein</fullName>
    </submittedName>
</protein>
<dbReference type="Pfam" id="PF05075">
    <property type="entry name" value="DUF684"/>
    <property type="match status" value="1"/>
</dbReference>
<dbReference type="STRING" id="31234.E3MJ54"/>
<evidence type="ECO:0000313" key="1">
    <source>
        <dbReference type="EMBL" id="EFP03420.1"/>
    </source>
</evidence>
<dbReference type="KEGG" id="crq:GCK72_007195"/>
<dbReference type="RefSeq" id="XP_003103829.2">
    <property type="nucleotide sequence ID" value="XM_003103781.2"/>
</dbReference>